<keyword evidence="4" id="KW-0804">Transcription</keyword>
<keyword evidence="7" id="KW-1185">Reference proteome</keyword>
<dbReference type="SUPFAM" id="SSF46785">
    <property type="entry name" value="Winged helix' DNA-binding domain"/>
    <property type="match status" value="1"/>
</dbReference>
<dbReference type="AlphaFoldDB" id="A0A1C3U0U4"/>
<evidence type="ECO:0000256" key="1">
    <source>
        <dbReference type="ARBA" id="ARBA00009437"/>
    </source>
</evidence>
<dbReference type="PANTHER" id="PTHR30537">
    <property type="entry name" value="HTH-TYPE TRANSCRIPTIONAL REGULATOR"/>
    <property type="match status" value="1"/>
</dbReference>
<keyword evidence="3" id="KW-0238">DNA-binding</keyword>
<reference evidence="7" key="1">
    <citation type="submission" date="2016-08" db="EMBL/GenBank/DDBJ databases">
        <authorList>
            <person name="Varghese N."/>
            <person name="Submissions Spin"/>
        </authorList>
    </citation>
    <scope>NUCLEOTIDE SEQUENCE [LARGE SCALE GENOMIC DNA]</scope>
    <source>
        <strain evidence="7">HAMBI 2971</strain>
    </source>
</reference>
<dbReference type="STRING" id="411945.GA0061102_1001292"/>
<name>A0A1C3U0U4_9HYPH</name>
<dbReference type="SUPFAM" id="SSF53850">
    <property type="entry name" value="Periplasmic binding protein-like II"/>
    <property type="match status" value="1"/>
</dbReference>
<feature type="domain" description="HTH lysR-type" evidence="5">
    <location>
        <begin position="6"/>
        <end position="63"/>
    </location>
</feature>
<dbReference type="Gene3D" id="1.10.10.10">
    <property type="entry name" value="Winged helix-like DNA-binding domain superfamily/Winged helix DNA-binding domain"/>
    <property type="match status" value="1"/>
</dbReference>
<dbReference type="GO" id="GO:0006351">
    <property type="term" value="P:DNA-templated transcription"/>
    <property type="evidence" value="ECO:0007669"/>
    <property type="project" value="TreeGrafter"/>
</dbReference>
<proteinExistence type="inferred from homology"/>
<protein>
    <submittedName>
        <fullName evidence="6">LysR family transcriptional regulator, glycine cleavage system transcriptional activator</fullName>
    </submittedName>
</protein>
<dbReference type="CDD" id="cd08432">
    <property type="entry name" value="PBP2_GcdR_TrpI_HvrB_AmpR_like"/>
    <property type="match status" value="1"/>
</dbReference>
<gene>
    <name evidence="6" type="ORF">GA0061102_1001292</name>
</gene>
<dbReference type="InterPro" id="IPR000847">
    <property type="entry name" value="LysR_HTH_N"/>
</dbReference>
<sequence length="304" mass="32843">MTGRLPPLSALRAFEAAARHSSFKRAAAELGVTPTAISHHIRLLEADVGKQLFLRQARTVALTADGDNLFRPLTEAFRSMGEAVAAVRRRPARKIATLSATSAFTARLLLPYVSAFRDLNEGWDLRLLASDEPVNLEAREADAAIRYGAESSSELTSLPLLADQYAPVCSPKLDLRRPEDLARASLIHFDWRFASKKRTLPTWRLWVARAGVSSIDPESGIAFNDESAAIQAAVAGQGVGLLSLTLVEAELASGALVQPFGPSLDGRRYDLVFPTHAESTPAVVALHRWLVSSLALNASAALTR</sequence>
<evidence type="ECO:0000256" key="4">
    <source>
        <dbReference type="ARBA" id="ARBA00023163"/>
    </source>
</evidence>
<dbReference type="PANTHER" id="PTHR30537:SF74">
    <property type="entry name" value="HTH-TYPE TRANSCRIPTIONAL REGULATOR TRPI"/>
    <property type="match status" value="1"/>
</dbReference>
<dbReference type="OrthoDB" id="9793571at2"/>
<dbReference type="InterPro" id="IPR036390">
    <property type="entry name" value="WH_DNA-bd_sf"/>
</dbReference>
<dbReference type="GO" id="GO:0043565">
    <property type="term" value="F:sequence-specific DNA binding"/>
    <property type="evidence" value="ECO:0007669"/>
    <property type="project" value="TreeGrafter"/>
</dbReference>
<evidence type="ECO:0000256" key="3">
    <source>
        <dbReference type="ARBA" id="ARBA00023125"/>
    </source>
</evidence>
<organism evidence="6 7">
    <name type="scientific">Rhizobium miluonense</name>
    <dbReference type="NCBI Taxonomy" id="411945"/>
    <lineage>
        <taxon>Bacteria</taxon>
        <taxon>Pseudomonadati</taxon>
        <taxon>Pseudomonadota</taxon>
        <taxon>Alphaproteobacteria</taxon>
        <taxon>Hyphomicrobiales</taxon>
        <taxon>Rhizobiaceae</taxon>
        <taxon>Rhizobium/Agrobacterium group</taxon>
        <taxon>Rhizobium</taxon>
    </lineage>
</organism>
<dbReference type="InterPro" id="IPR058163">
    <property type="entry name" value="LysR-type_TF_proteobact-type"/>
</dbReference>
<dbReference type="Pfam" id="PF00126">
    <property type="entry name" value="HTH_1"/>
    <property type="match status" value="1"/>
</dbReference>
<comment type="similarity">
    <text evidence="1">Belongs to the LysR transcriptional regulatory family.</text>
</comment>
<evidence type="ECO:0000256" key="2">
    <source>
        <dbReference type="ARBA" id="ARBA00023015"/>
    </source>
</evidence>
<evidence type="ECO:0000259" key="5">
    <source>
        <dbReference type="PROSITE" id="PS50931"/>
    </source>
</evidence>
<dbReference type="InterPro" id="IPR036388">
    <property type="entry name" value="WH-like_DNA-bd_sf"/>
</dbReference>
<keyword evidence="2" id="KW-0805">Transcription regulation</keyword>
<evidence type="ECO:0000313" key="6">
    <source>
        <dbReference type="EMBL" id="SCB09012.1"/>
    </source>
</evidence>
<dbReference type="InterPro" id="IPR005119">
    <property type="entry name" value="LysR_subst-bd"/>
</dbReference>
<dbReference type="GO" id="GO:0003700">
    <property type="term" value="F:DNA-binding transcription factor activity"/>
    <property type="evidence" value="ECO:0007669"/>
    <property type="project" value="InterPro"/>
</dbReference>
<dbReference type="FunFam" id="1.10.10.10:FF:000038">
    <property type="entry name" value="Glycine cleavage system transcriptional activator"/>
    <property type="match status" value="1"/>
</dbReference>
<dbReference type="Gene3D" id="3.40.190.10">
    <property type="entry name" value="Periplasmic binding protein-like II"/>
    <property type="match status" value="2"/>
</dbReference>
<accession>A0A1C3U0U4</accession>
<dbReference type="Pfam" id="PF03466">
    <property type="entry name" value="LysR_substrate"/>
    <property type="match status" value="1"/>
</dbReference>
<dbReference type="PROSITE" id="PS50931">
    <property type="entry name" value="HTH_LYSR"/>
    <property type="match status" value="1"/>
</dbReference>
<dbReference type="RefSeq" id="WP_092843334.1">
    <property type="nucleotide sequence ID" value="NZ_FMAH01000001.1"/>
</dbReference>
<dbReference type="EMBL" id="FMAH01000001">
    <property type="protein sequence ID" value="SCB09012.1"/>
    <property type="molecule type" value="Genomic_DNA"/>
</dbReference>
<evidence type="ECO:0000313" key="7">
    <source>
        <dbReference type="Proteomes" id="UP000199435"/>
    </source>
</evidence>
<dbReference type="Proteomes" id="UP000199435">
    <property type="component" value="Unassembled WGS sequence"/>
</dbReference>